<evidence type="ECO:0000313" key="4">
    <source>
        <dbReference type="Proteomes" id="UP000196084"/>
    </source>
</evidence>
<keyword evidence="1" id="KW-1133">Transmembrane helix</keyword>
<comment type="caution">
    <text evidence="3">The sequence shown here is derived from an EMBL/GenBank/DDBJ whole genome shotgun (WGS) entry which is preliminary data.</text>
</comment>
<protein>
    <submittedName>
        <fullName evidence="3">HPP family protein</fullName>
    </submittedName>
</protein>
<gene>
    <name evidence="3" type="ORF">B2G88_14585</name>
</gene>
<feature type="domain" description="HPP transmembrane region" evidence="2">
    <location>
        <begin position="12"/>
        <end position="148"/>
    </location>
</feature>
<evidence type="ECO:0000256" key="1">
    <source>
        <dbReference type="SAM" id="Phobius"/>
    </source>
</evidence>
<sequence length="170" mass="17491">MDDRTGTTLHTGVLISTTAALAWLSGLPLLFPSLGPSAFVLALFQDSDATAPRRVIGGHTIGVVAGLAAYLLFATGISMTGTTDPGSLEGLRLAASGVLATTLTAGGMLATDTRHPPACATTLIVSLGLLSTLLEGAIIILAVVVLVVTHRLLLATERLGVRYTEDWKSK</sequence>
<feature type="transmembrane region" description="Helical" evidence="1">
    <location>
        <begin position="56"/>
        <end position="79"/>
    </location>
</feature>
<feature type="transmembrane region" description="Helical" evidence="1">
    <location>
        <begin position="20"/>
        <end position="44"/>
    </location>
</feature>
<dbReference type="Pfam" id="PF04982">
    <property type="entry name" value="TM_HPP"/>
    <property type="match status" value="1"/>
</dbReference>
<evidence type="ECO:0000313" key="3">
    <source>
        <dbReference type="EMBL" id="OVE83654.1"/>
    </source>
</evidence>
<feature type="transmembrane region" description="Helical" evidence="1">
    <location>
        <begin position="123"/>
        <end position="148"/>
    </location>
</feature>
<dbReference type="Proteomes" id="UP000196084">
    <property type="component" value="Unassembled WGS sequence"/>
</dbReference>
<feature type="transmembrane region" description="Helical" evidence="1">
    <location>
        <begin position="91"/>
        <end position="111"/>
    </location>
</feature>
<accession>A0A202E627</accession>
<dbReference type="InterPro" id="IPR058581">
    <property type="entry name" value="TM_HPP"/>
</dbReference>
<keyword evidence="4" id="KW-1185">Reference proteome</keyword>
<reference evidence="3 4" key="1">
    <citation type="submission" date="2017-02" db="EMBL/GenBank/DDBJ databases">
        <title>Natronthermophilus aegyptiacus gen. nov.,sp. nov., an aerobic, extremely halophilic alkalithermophilic archaeon isolated from the athalassohaline Wadi An Natrun, Egypt.</title>
        <authorList>
            <person name="Zhao B."/>
        </authorList>
    </citation>
    <scope>NUCLEOTIDE SEQUENCE [LARGE SCALE GENOMIC DNA]</scope>
    <source>
        <strain evidence="3 4">CGMCC 1.3597</strain>
    </source>
</reference>
<keyword evidence="1" id="KW-0812">Transmembrane</keyword>
<name>A0A202E627_9EURY</name>
<dbReference type="RefSeq" id="WP_054862745.1">
    <property type="nucleotide sequence ID" value="NZ_MWPH01000003.1"/>
</dbReference>
<evidence type="ECO:0000259" key="2">
    <source>
        <dbReference type="Pfam" id="PF04982"/>
    </source>
</evidence>
<dbReference type="EMBL" id="MWPH01000003">
    <property type="protein sequence ID" value="OVE83654.1"/>
    <property type="molecule type" value="Genomic_DNA"/>
</dbReference>
<dbReference type="OrthoDB" id="167785at2157"/>
<proteinExistence type="predicted"/>
<keyword evidence="1" id="KW-0472">Membrane</keyword>
<dbReference type="AlphaFoldDB" id="A0A202E627"/>
<organism evidence="3 4">
    <name type="scientific">Natronolimnobius baerhuensis</name>
    <dbReference type="NCBI Taxonomy" id="253108"/>
    <lineage>
        <taxon>Archaea</taxon>
        <taxon>Methanobacteriati</taxon>
        <taxon>Methanobacteriota</taxon>
        <taxon>Stenosarchaea group</taxon>
        <taxon>Halobacteria</taxon>
        <taxon>Halobacteriales</taxon>
        <taxon>Natrialbaceae</taxon>
        <taxon>Natronolimnobius</taxon>
    </lineage>
</organism>